<reference evidence="20" key="1">
    <citation type="submission" date="2017-04" db="EMBL/GenBank/DDBJ databases">
        <title>Unexpected and diverse lifestyles within the genus Limnohabitans.</title>
        <authorList>
            <person name="Kasalicky V."/>
            <person name="Mehrshad M."/>
            <person name="Andrei S.-A."/>
            <person name="Salcher M."/>
            <person name="Kratochvilova H."/>
            <person name="Simek K."/>
            <person name="Ghai R."/>
        </authorList>
    </citation>
    <scope>NUCLEOTIDE SEQUENCE [LARGE SCALE GENOMIC DNA]</scope>
    <source>
        <strain evidence="20">II-D5</strain>
    </source>
</reference>
<dbReference type="OrthoDB" id="9813151at2"/>
<dbReference type="Pfam" id="PF11808">
    <property type="entry name" value="PhoR"/>
    <property type="match status" value="1"/>
</dbReference>
<proteinExistence type="predicted"/>
<evidence type="ECO:0000256" key="1">
    <source>
        <dbReference type="ARBA" id="ARBA00000085"/>
    </source>
</evidence>
<evidence type="ECO:0000256" key="15">
    <source>
        <dbReference type="ARBA" id="ARBA00023012"/>
    </source>
</evidence>
<dbReference type="PANTHER" id="PTHR45453">
    <property type="entry name" value="PHOSPHATE REGULON SENSOR PROTEIN PHOR"/>
    <property type="match status" value="1"/>
</dbReference>
<keyword evidence="14" id="KW-1133">Transmembrane helix</keyword>
<keyword evidence="7" id="KW-0597">Phosphoprotein</keyword>
<dbReference type="InterPro" id="IPR004358">
    <property type="entry name" value="Sig_transdc_His_kin-like_C"/>
</dbReference>
<comment type="subcellular location">
    <subcellularLocation>
        <location evidence="2">Cell inner membrane</location>
        <topology evidence="2">Multi-pass membrane protein</topology>
    </subcellularLocation>
</comment>
<evidence type="ECO:0000256" key="8">
    <source>
        <dbReference type="ARBA" id="ARBA00022592"/>
    </source>
</evidence>
<keyword evidence="16" id="KW-0472">Membrane</keyword>
<evidence type="ECO:0000256" key="11">
    <source>
        <dbReference type="ARBA" id="ARBA00022741"/>
    </source>
</evidence>
<dbReference type="SMART" id="SM00388">
    <property type="entry name" value="HisKA"/>
    <property type="match status" value="1"/>
</dbReference>
<name>A0A2T7UBM0_9BURK</name>
<evidence type="ECO:0000256" key="17">
    <source>
        <dbReference type="ARBA" id="ARBA00025207"/>
    </source>
</evidence>
<evidence type="ECO:0000259" key="19">
    <source>
        <dbReference type="PROSITE" id="PS50112"/>
    </source>
</evidence>
<dbReference type="SUPFAM" id="SSF55874">
    <property type="entry name" value="ATPase domain of HSP90 chaperone/DNA topoisomerase II/histidine kinase"/>
    <property type="match status" value="1"/>
</dbReference>
<keyword evidence="9" id="KW-0808">Transferase</keyword>
<dbReference type="SUPFAM" id="SSF55785">
    <property type="entry name" value="PYP-like sensor domain (PAS domain)"/>
    <property type="match status" value="1"/>
</dbReference>
<dbReference type="InterPro" id="IPR050351">
    <property type="entry name" value="BphY/WalK/GraS-like"/>
</dbReference>
<keyword evidence="21" id="KW-1185">Reference proteome</keyword>
<evidence type="ECO:0000256" key="5">
    <source>
        <dbReference type="ARBA" id="ARBA00022448"/>
    </source>
</evidence>
<keyword evidence="15" id="KW-0902">Two-component regulatory system</keyword>
<dbReference type="InterPro" id="IPR021766">
    <property type="entry name" value="PhoR_N"/>
</dbReference>
<feature type="domain" description="PAS" evidence="19">
    <location>
        <begin position="90"/>
        <end position="130"/>
    </location>
</feature>
<dbReference type="STRING" id="1293045.H663_06275"/>
<dbReference type="FunFam" id="3.30.565.10:FF:000006">
    <property type="entry name" value="Sensor histidine kinase WalK"/>
    <property type="match status" value="1"/>
</dbReference>
<dbReference type="SMART" id="SM00091">
    <property type="entry name" value="PAS"/>
    <property type="match status" value="1"/>
</dbReference>
<keyword evidence="13" id="KW-0067">ATP-binding</keyword>
<dbReference type="SUPFAM" id="SSF47384">
    <property type="entry name" value="Homodimeric domain of signal transducing histidine kinase"/>
    <property type="match status" value="1"/>
</dbReference>
<dbReference type="Pfam" id="PF00512">
    <property type="entry name" value="HisKA"/>
    <property type="match status" value="1"/>
</dbReference>
<dbReference type="InterPro" id="IPR014310">
    <property type="entry name" value="Sig_transdc_His_kinase_PhoR"/>
</dbReference>
<dbReference type="PROSITE" id="PS50112">
    <property type="entry name" value="PAS"/>
    <property type="match status" value="1"/>
</dbReference>
<dbReference type="PRINTS" id="PR00344">
    <property type="entry name" value="BCTRLSENSOR"/>
</dbReference>
<gene>
    <name evidence="20" type="ORF">H663_013945</name>
</gene>
<keyword evidence="5" id="KW-0813">Transport</keyword>
<dbReference type="GO" id="GO:0000155">
    <property type="term" value="F:phosphorelay sensor kinase activity"/>
    <property type="evidence" value="ECO:0007669"/>
    <property type="project" value="InterPro"/>
</dbReference>
<protein>
    <recommendedName>
        <fullName evidence="4">Phosphate regulon sensor protein PhoR</fullName>
        <ecNumber evidence="3">2.7.13.3</ecNumber>
    </recommendedName>
</protein>
<dbReference type="InterPro" id="IPR035965">
    <property type="entry name" value="PAS-like_dom_sf"/>
</dbReference>
<dbReference type="NCBIfam" id="TIGR02966">
    <property type="entry name" value="phoR_proteo"/>
    <property type="match status" value="1"/>
</dbReference>
<evidence type="ECO:0000256" key="6">
    <source>
        <dbReference type="ARBA" id="ARBA00022475"/>
    </source>
</evidence>
<keyword evidence="6" id="KW-1003">Cell membrane</keyword>
<keyword evidence="8" id="KW-0592">Phosphate transport</keyword>
<dbReference type="EC" id="2.7.13.3" evidence="3"/>
<evidence type="ECO:0000259" key="18">
    <source>
        <dbReference type="PROSITE" id="PS50109"/>
    </source>
</evidence>
<evidence type="ECO:0000256" key="16">
    <source>
        <dbReference type="ARBA" id="ARBA00023136"/>
    </source>
</evidence>
<evidence type="ECO:0000256" key="7">
    <source>
        <dbReference type="ARBA" id="ARBA00022553"/>
    </source>
</evidence>
<dbReference type="InterPro" id="IPR003661">
    <property type="entry name" value="HisK_dim/P_dom"/>
</dbReference>
<dbReference type="InterPro" id="IPR005467">
    <property type="entry name" value="His_kinase_dom"/>
</dbReference>
<organism evidence="20 21">
    <name type="scientific">Limnohabitans planktonicus II-D5</name>
    <dbReference type="NCBI Taxonomy" id="1293045"/>
    <lineage>
        <taxon>Bacteria</taxon>
        <taxon>Pseudomonadati</taxon>
        <taxon>Pseudomonadota</taxon>
        <taxon>Betaproteobacteria</taxon>
        <taxon>Burkholderiales</taxon>
        <taxon>Comamonadaceae</taxon>
        <taxon>Limnohabitans</taxon>
    </lineage>
</organism>
<keyword evidence="10" id="KW-0812">Transmembrane</keyword>
<evidence type="ECO:0000313" key="20">
    <source>
        <dbReference type="EMBL" id="PVE42115.1"/>
    </source>
</evidence>
<dbReference type="CDD" id="cd00082">
    <property type="entry name" value="HisKA"/>
    <property type="match status" value="1"/>
</dbReference>
<dbReference type="GO" id="GO:0005886">
    <property type="term" value="C:plasma membrane"/>
    <property type="evidence" value="ECO:0007669"/>
    <property type="project" value="UniProtKB-SubCell"/>
</dbReference>
<dbReference type="InterPro" id="IPR036890">
    <property type="entry name" value="HATPase_C_sf"/>
</dbReference>
<accession>A0A2T7UBM0</accession>
<evidence type="ECO:0000256" key="2">
    <source>
        <dbReference type="ARBA" id="ARBA00004429"/>
    </source>
</evidence>
<feature type="domain" description="Histidine kinase" evidence="18">
    <location>
        <begin position="212"/>
        <end position="438"/>
    </location>
</feature>
<dbReference type="Pfam" id="PF02518">
    <property type="entry name" value="HATPase_c"/>
    <property type="match status" value="1"/>
</dbReference>
<dbReference type="Gene3D" id="1.10.287.130">
    <property type="match status" value="1"/>
</dbReference>
<dbReference type="RefSeq" id="WP_053170954.1">
    <property type="nucleotide sequence ID" value="NZ_LFYT02000019.1"/>
</dbReference>
<dbReference type="EMBL" id="LFYT02000019">
    <property type="protein sequence ID" value="PVE42115.1"/>
    <property type="molecule type" value="Genomic_DNA"/>
</dbReference>
<dbReference type="InterPro" id="IPR003594">
    <property type="entry name" value="HATPase_dom"/>
</dbReference>
<comment type="caution">
    <text evidence="20">The sequence shown here is derived from an EMBL/GenBank/DDBJ whole genome shotgun (WGS) entry which is preliminary data.</text>
</comment>
<dbReference type="Pfam" id="PF13188">
    <property type="entry name" value="PAS_8"/>
    <property type="match status" value="1"/>
</dbReference>
<evidence type="ECO:0000256" key="13">
    <source>
        <dbReference type="ARBA" id="ARBA00022840"/>
    </source>
</evidence>
<evidence type="ECO:0000256" key="10">
    <source>
        <dbReference type="ARBA" id="ARBA00022692"/>
    </source>
</evidence>
<dbReference type="AlphaFoldDB" id="A0A2T7UBM0"/>
<keyword evidence="11" id="KW-0547">Nucleotide-binding</keyword>
<evidence type="ECO:0000256" key="4">
    <source>
        <dbReference type="ARBA" id="ARBA00019665"/>
    </source>
</evidence>
<dbReference type="InterPro" id="IPR036097">
    <property type="entry name" value="HisK_dim/P_sf"/>
</dbReference>
<evidence type="ECO:0000256" key="3">
    <source>
        <dbReference type="ARBA" id="ARBA00012438"/>
    </source>
</evidence>
<sequence>MLMAMLGLMFWALLVAVPVWIFVGSQAAVWSACGVVVLAHLRSLWMTQRIERWLSGPDVLADGHWRGIWGEIVQRLQRLLIQRDKQAANAQARLQRLLEAIQASPNGVTLLDNEGRIEWCNDTAASHLGLDAKRDLLQHVVHLVRDPVFSRYFAQHTHDSEVIIEGRGNSLTQNIKLSVHLHAYGEGHQMLLSRDITAVALADAMRRDFVANVSHEIRTPLTVLSGFVETLQSIPLDEEERQSYLHLMSVQAERMQSLVADLLTLSQLEGSLPPGKHERTPLPELMAQVLSDARSLSSVLSGQGGDERGPVHELVFESSPPWVLLGVRSELLSAISNLVSNAVRYTPAGGRIQTKWSTSTDCVTFSVTDTGPGIAPEHLPRLSERFYRVDRSRSRETGGTGLGLAIAKHVVQRHGGELRIESQVGVGSTFMLVFPASRLETLSDQTH</sequence>
<evidence type="ECO:0000313" key="21">
    <source>
        <dbReference type="Proteomes" id="UP000037507"/>
    </source>
</evidence>
<dbReference type="GO" id="GO:0005524">
    <property type="term" value="F:ATP binding"/>
    <property type="evidence" value="ECO:0007669"/>
    <property type="project" value="UniProtKB-KW"/>
</dbReference>
<comment type="catalytic activity">
    <reaction evidence="1">
        <text>ATP + protein L-histidine = ADP + protein N-phospho-L-histidine.</text>
        <dbReference type="EC" id="2.7.13.3"/>
    </reaction>
</comment>
<dbReference type="SMART" id="SM00387">
    <property type="entry name" value="HATPase_c"/>
    <property type="match status" value="1"/>
</dbReference>
<dbReference type="GO" id="GO:0006817">
    <property type="term" value="P:phosphate ion transport"/>
    <property type="evidence" value="ECO:0007669"/>
    <property type="project" value="UniProtKB-KW"/>
</dbReference>
<dbReference type="FunFam" id="1.10.287.130:FF:000001">
    <property type="entry name" value="Two-component sensor histidine kinase"/>
    <property type="match status" value="1"/>
</dbReference>
<evidence type="ECO:0000256" key="14">
    <source>
        <dbReference type="ARBA" id="ARBA00022989"/>
    </source>
</evidence>
<dbReference type="Gene3D" id="3.30.450.20">
    <property type="entry name" value="PAS domain"/>
    <property type="match status" value="1"/>
</dbReference>
<dbReference type="Proteomes" id="UP000037507">
    <property type="component" value="Unassembled WGS sequence"/>
</dbReference>
<dbReference type="InterPro" id="IPR000014">
    <property type="entry name" value="PAS"/>
</dbReference>
<evidence type="ECO:0000256" key="9">
    <source>
        <dbReference type="ARBA" id="ARBA00022679"/>
    </source>
</evidence>
<keyword evidence="12 20" id="KW-0418">Kinase</keyword>
<dbReference type="GO" id="GO:0004721">
    <property type="term" value="F:phosphoprotein phosphatase activity"/>
    <property type="evidence" value="ECO:0007669"/>
    <property type="project" value="InterPro"/>
</dbReference>
<dbReference type="GO" id="GO:0016036">
    <property type="term" value="P:cellular response to phosphate starvation"/>
    <property type="evidence" value="ECO:0007669"/>
    <property type="project" value="TreeGrafter"/>
</dbReference>
<dbReference type="PANTHER" id="PTHR45453:SF1">
    <property type="entry name" value="PHOSPHATE REGULON SENSOR PROTEIN PHOR"/>
    <property type="match status" value="1"/>
</dbReference>
<dbReference type="Gene3D" id="3.30.565.10">
    <property type="entry name" value="Histidine kinase-like ATPase, C-terminal domain"/>
    <property type="match status" value="1"/>
</dbReference>
<evidence type="ECO:0000256" key="12">
    <source>
        <dbReference type="ARBA" id="ARBA00022777"/>
    </source>
</evidence>
<dbReference type="PROSITE" id="PS50109">
    <property type="entry name" value="HIS_KIN"/>
    <property type="match status" value="1"/>
</dbReference>
<comment type="function">
    <text evidence="17">Member of the two-component regulatory system PhoR/PhoB involved in the phosphate regulon genes expression. PhoR may function as a membrane-associated protein kinase that phosphorylates PhoB in response to environmental signals.</text>
</comment>